<comment type="caution">
    <text evidence="2">The sequence shown here is derived from an EMBL/GenBank/DDBJ whole genome shotgun (WGS) entry which is preliminary data.</text>
</comment>
<dbReference type="AlphaFoldDB" id="A0A972FZY0"/>
<dbReference type="EMBL" id="JAAMPU010000103">
    <property type="protein sequence ID" value="NMH27876.1"/>
    <property type="molecule type" value="Genomic_DNA"/>
</dbReference>
<evidence type="ECO:0000313" key="2">
    <source>
        <dbReference type="EMBL" id="NMH27876.1"/>
    </source>
</evidence>
<proteinExistence type="predicted"/>
<accession>A0A972FZY0</accession>
<protein>
    <submittedName>
        <fullName evidence="2">Uncharacterized protein</fullName>
    </submittedName>
</protein>
<dbReference type="Proteomes" id="UP000712080">
    <property type="component" value="Unassembled WGS sequence"/>
</dbReference>
<keyword evidence="3" id="KW-1185">Reference proteome</keyword>
<sequence length="177" mass="19504">MRFLLLSAISILTLFSCSPKGEIRTVPGCKCEMYVPDGLKEVKAFFGFQHPTAGVAIKVSKQRGAFYGLSHAIDAKVLKASGMTLIKKEKVKDSDQAMYFYLSQESGGVTYLQHMVLIGDNDNTYIFNAIFPQKLAKDWSDELKKAVLSASCKDLEHLEEPPPVKQRPVVNSPDGSG</sequence>
<organism evidence="2 3">
    <name type="scientific">Flavobacterium silvaticum</name>
    <dbReference type="NCBI Taxonomy" id="1852020"/>
    <lineage>
        <taxon>Bacteria</taxon>
        <taxon>Pseudomonadati</taxon>
        <taxon>Bacteroidota</taxon>
        <taxon>Flavobacteriia</taxon>
        <taxon>Flavobacteriales</taxon>
        <taxon>Flavobacteriaceae</taxon>
        <taxon>Flavobacterium</taxon>
    </lineage>
</organism>
<evidence type="ECO:0000256" key="1">
    <source>
        <dbReference type="SAM" id="MobiDB-lite"/>
    </source>
</evidence>
<reference evidence="2" key="1">
    <citation type="submission" date="2020-02" db="EMBL/GenBank/DDBJ databases">
        <title>Flavobacterium sp. genome.</title>
        <authorList>
            <person name="Jung H.S."/>
            <person name="Baek J.H."/>
            <person name="Jeon C.O."/>
        </authorList>
    </citation>
    <scope>NUCLEOTIDE SEQUENCE</scope>
    <source>
        <strain evidence="2">SE-s28</strain>
    </source>
</reference>
<dbReference type="RefSeq" id="WP_169526943.1">
    <property type="nucleotide sequence ID" value="NZ_JAAMPU010000103.1"/>
</dbReference>
<name>A0A972FZY0_9FLAO</name>
<feature type="region of interest" description="Disordered" evidence="1">
    <location>
        <begin position="157"/>
        <end position="177"/>
    </location>
</feature>
<dbReference type="PROSITE" id="PS51257">
    <property type="entry name" value="PROKAR_LIPOPROTEIN"/>
    <property type="match status" value="1"/>
</dbReference>
<evidence type="ECO:0000313" key="3">
    <source>
        <dbReference type="Proteomes" id="UP000712080"/>
    </source>
</evidence>
<gene>
    <name evidence="2" type="ORF">G6047_07520</name>
</gene>